<keyword evidence="2" id="KW-1185">Reference proteome</keyword>
<evidence type="ECO:0000313" key="1">
    <source>
        <dbReference type="EMBL" id="MCI57845.1"/>
    </source>
</evidence>
<reference evidence="1 2" key="1">
    <citation type="journal article" date="2018" name="Front. Plant Sci.">
        <title>Red Clover (Trifolium pratense) and Zigzag Clover (T. medium) - A Picture of Genomic Similarities and Differences.</title>
        <authorList>
            <person name="Dluhosova J."/>
            <person name="Istvanek J."/>
            <person name="Nedelnik J."/>
            <person name="Repkova J."/>
        </authorList>
    </citation>
    <scope>NUCLEOTIDE SEQUENCE [LARGE SCALE GENOMIC DNA]</scope>
    <source>
        <strain evidence="2">cv. 10/8</strain>
        <tissue evidence="1">Leaf</tissue>
    </source>
</reference>
<organism evidence="1 2">
    <name type="scientific">Trifolium medium</name>
    <dbReference type="NCBI Taxonomy" id="97028"/>
    <lineage>
        <taxon>Eukaryota</taxon>
        <taxon>Viridiplantae</taxon>
        <taxon>Streptophyta</taxon>
        <taxon>Embryophyta</taxon>
        <taxon>Tracheophyta</taxon>
        <taxon>Spermatophyta</taxon>
        <taxon>Magnoliopsida</taxon>
        <taxon>eudicotyledons</taxon>
        <taxon>Gunneridae</taxon>
        <taxon>Pentapetalae</taxon>
        <taxon>rosids</taxon>
        <taxon>fabids</taxon>
        <taxon>Fabales</taxon>
        <taxon>Fabaceae</taxon>
        <taxon>Papilionoideae</taxon>
        <taxon>50 kb inversion clade</taxon>
        <taxon>NPAAA clade</taxon>
        <taxon>Hologalegina</taxon>
        <taxon>IRL clade</taxon>
        <taxon>Trifolieae</taxon>
        <taxon>Trifolium</taxon>
    </lineage>
</organism>
<protein>
    <submittedName>
        <fullName evidence="1">Uncharacterized protein</fullName>
    </submittedName>
</protein>
<proteinExistence type="predicted"/>
<dbReference type="EMBL" id="LXQA010536135">
    <property type="protein sequence ID" value="MCI57845.1"/>
    <property type="molecule type" value="Genomic_DNA"/>
</dbReference>
<sequence length="66" mass="7292">RTFRVPCTAGSKSSFCGSVGSSRVHGEATWKTPEQLLMAEETSVESRMLTGKIVMRDWASGWSVKR</sequence>
<comment type="caution">
    <text evidence="1">The sequence shown here is derived from an EMBL/GenBank/DDBJ whole genome shotgun (WGS) entry which is preliminary data.</text>
</comment>
<dbReference type="Proteomes" id="UP000265520">
    <property type="component" value="Unassembled WGS sequence"/>
</dbReference>
<feature type="non-terminal residue" evidence="1">
    <location>
        <position position="1"/>
    </location>
</feature>
<evidence type="ECO:0000313" key="2">
    <source>
        <dbReference type="Proteomes" id="UP000265520"/>
    </source>
</evidence>
<name>A0A392TD26_9FABA</name>
<accession>A0A392TD26</accession>
<dbReference type="AlphaFoldDB" id="A0A392TD26"/>